<accession>A0A1V9X144</accession>
<keyword evidence="8 12" id="KW-0496">Mitochondrion</keyword>
<dbReference type="GO" id="GO:0045275">
    <property type="term" value="C:respiratory chain complex III"/>
    <property type="evidence" value="ECO:0007669"/>
    <property type="project" value="InterPro"/>
</dbReference>
<evidence type="ECO:0000256" key="9">
    <source>
        <dbReference type="ARBA" id="ARBA00023136"/>
    </source>
</evidence>
<dbReference type="InParanoid" id="A0A1V9X144"/>
<comment type="subunit">
    <text evidence="11">Component of the ubiquinol-cytochrome c oxidoreductase (cytochrome b-c1 complex, complex III, CIII), a multisubunit enzyme composed of 11 subunits. The complex is composed of 3 respiratory subunits cytochrome b, cytochrome c1 and Rieske protein UQCRFS1, 2 core protein subunits UQCRC1/QCR1 and UQCRC2/QCR2, and 6 low-molecular weight protein subunits UQCRH/QCR6, UQCRB/QCR7, UQCRQ/QCR8, UQCR10/QCR9, UQCR11/QCR10 and subunit 9, the cleavage product of Rieske protein UQCRFS1. The complex exists as an obligatory dimer and forms supercomplexes (SCs) in the inner mitochondrial membrane with NADH-ubiquinone oxidoreductase (complex I, CI) and cytochrome c oxidase (complex IV, CIV), resulting in different assemblies (supercomplex SCI(1)III(2)IV(1) and megacomplex MCI(2)III(2)IV(2)).</text>
</comment>
<comment type="subcellular location">
    <subcellularLocation>
        <location evidence="1">Mitochondrion inner membrane</location>
        <topology evidence="1">Peripheral membrane protein</topology>
        <orientation evidence="1">Matrix side</orientation>
    </subcellularLocation>
</comment>
<dbReference type="AlphaFoldDB" id="A0A1V9X144"/>
<evidence type="ECO:0000256" key="1">
    <source>
        <dbReference type="ARBA" id="ARBA00004443"/>
    </source>
</evidence>
<evidence type="ECO:0000256" key="6">
    <source>
        <dbReference type="ARBA" id="ARBA00022792"/>
    </source>
</evidence>
<dbReference type="OrthoDB" id="425749at2759"/>
<evidence type="ECO:0000256" key="12">
    <source>
        <dbReference type="PIRNR" id="PIRNR000022"/>
    </source>
</evidence>
<reference evidence="13 14" key="1">
    <citation type="journal article" date="2017" name="Gigascience">
        <title>Draft genome of the honey bee ectoparasitic mite, Tropilaelaps mercedesae, is shaped by the parasitic life history.</title>
        <authorList>
            <person name="Dong X."/>
            <person name="Armstrong S.D."/>
            <person name="Xia D."/>
            <person name="Makepeace B.L."/>
            <person name="Darby A.C."/>
            <person name="Kadowaki T."/>
        </authorList>
    </citation>
    <scope>NUCLEOTIDE SEQUENCE [LARGE SCALE GENOMIC DNA]</scope>
    <source>
        <strain evidence="13">Wuxi-XJTLU</strain>
    </source>
</reference>
<dbReference type="InterPro" id="IPR036544">
    <property type="entry name" value="QCR7_sf"/>
</dbReference>
<evidence type="ECO:0000256" key="8">
    <source>
        <dbReference type="ARBA" id="ARBA00023128"/>
    </source>
</evidence>
<evidence type="ECO:0000256" key="11">
    <source>
        <dbReference type="ARBA" id="ARBA00046393"/>
    </source>
</evidence>
<dbReference type="PIRSF" id="PIRSF000022">
    <property type="entry name" value="Bc1_14K"/>
    <property type="match status" value="1"/>
</dbReference>
<dbReference type="EMBL" id="MNPL01029437">
    <property type="protein sequence ID" value="OQR67249.1"/>
    <property type="molecule type" value="Genomic_DNA"/>
</dbReference>
<evidence type="ECO:0000256" key="5">
    <source>
        <dbReference type="ARBA" id="ARBA00022660"/>
    </source>
</evidence>
<name>A0A1V9X144_9ACAR</name>
<dbReference type="Gene3D" id="1.10.1090.10">
    <property type="entry name" value="Cytochrome b-c1 complex subunit 7"/>
    <property type="match status" value="1"/>
</dbReference>
<protein>
    <recommendedName>
        <fullName evidence="3 12">Cytochrome b-c1 complex subunit 7</fullName>
    </recommendedName>
</protein>
<dbReference type="FunFam" id="1.10.1090.10:FF:000001">
    <property type="entry name" value="Cytochrome b-c1 complex subunit 7"/>
    <property type="match status" value="1"/>
</dbReference>
<gene>
    <name evidence="13" type="ORF">BIW11_13635</name>
</gene>
<evidence type="ECO:0000256" key="4">
    <source>
        <dbReference type="ARBA" id="ARBA00022448"/>
    </source>
</evidence>
<keyword evidence="14" id="KW-1185">Reference proteome</keyword>
<comment type="caution">
    <text evidence="13">The sequence shown here is derived from an EMBL/GenBank/DDBJ whole genome shotgun (WGS) entry which is preliminary data.</text>
</comment>
<dbReference type="STRING" id="418985.A0A1V9X144"/>
<dbReference type="SUPFAM" id="SSF81524">
    <property type="entry name" value="14 kDa protein of cytochrome bc1 complex (Ubiquinol-cytochrome c reductase)"/>
    <property type="match status" value="1"/>
</dbReference>
<comment type="similarity">
    <text evidence="2 12">Belongs to the UQCRB/QCR7 family.</text>
</comment>
<keyword evidence="9 12" id="KW-0472">Membrane</keyword>
<dbReference type="GO" id="GO:0005743">
    <property type="term" value="C:mitochondrial inner membrane"/>
    <property type="evidence" value="ECO:0007669"/>
    <property type="project" value="UniProtKB-SubCell"/>
</dbReference>
<dbReference type="PANTHER" id="PTHR12022">
    <property type="entry name" value="UBIQUINOL-CYTOCHROME C REDUCTASE COMPLEX 14 KD PROTEIN"/>
    <property type="match status" value="1"/>
</dbReference>
<evidence type="ECO:0000256" key="7">
    <source>
        <dbReference type="ARBA" id="ARBA00022982"/>
    </source>
</evidence>
<comment type="subunit">
    <text evidence="10">Component of the ubiquinol-cytochrome c oxidoreductase (cytochrome b-c1 complex, complex III, CIII), a multisubunit enzyme composed of 3 respiratory subunits cytochrome b, cytochrome c1 and Rieske protein, 2 core protein subunits, and additional low-molecular weight protein subunits. The complex exists as an obligatory dimer and forms supercomplexes (SCs) in the inner mitochondrial membrane with cytochrome c oxidase (complex IV, CIV).</text>
</comment>
<keyword evidence="5 12" id="KW-0679">Respiratory chain</keyword>
<proteinExistence type="inferred from homology"/>
<evidence type="ECO:0000256" key="2">
    <source>
        <dbReference type="ARBA" id="ARBA00008554"/>
    </source>
</evidence>
<keyword evidence="4 12" id="KW-0813">Transport</keyword>
<dbReference type="Proteomes" id="UP000192247">
    <property type="component" value="Unassembled WGS sequence"/>
</dbReference>
<evidence type="ECO:0000313" key="13">
    <source>
        <dbReference type="EMBL" id="OQR67249.1"/>
    </source>
</evidence>
<keyword evidence="7 12" id="KW-0249">Electron transport</keyword>
<evidence type="ECO:0000256" key="10">
    <source>
        <dbReference type="ARBA" id="ARBA00038521"/>
    </source>
</evidence>
<comment type="function">
    <text evidence="12">Component of the ubiquinol-cytochrome c oxidoreductase, a multisubunit transmembrane complex that is part of the mitochondrial electron transport chain which drives oxidative phosphorylation.</text>
</comment>
<dbReference type="Pfam" id="PF02271">
    <property type="entry name" value="UCR_14kD"/>
    <property type="match status" value="1"/>
</dbReference>
<evidence type="ECO:0000313" key="14">
    <source>
        <dbReference type="Proteomes" id="UP000192247"/>
    </source>
</evidence>
<evidence type="ECO:0000256" key="3">
    <source>
        <dbReference type="ARBA" id="ARBA00016323"/>
    </source>
</evidence>
<dbReference type="FunCoup" id="A0A1V9X144">
    <property type="interactions" value="471"/>
</dbReference>
<dbReference type="GO" id="GO:0006122">
    <property type="term" value="P:mitochondrial electron transport, ubiquinol to cytochrome c"/>
    <property type="evidence" value="ECO:0007669"/>
    <property type="project" value="InterPro"/>
</dbReference>
<dbReference type="InterPro" id="IPR003197">
    <property type="entry name" value="QCR7"/>
</dbReference>
<dbReference type="PANTHER" id="PTHR12022:SF0">
    <property type="entry name" value="CYTOCHROME B-C1 COMPLEX SUBUNIT 7"/>
    <property type="match status" value="1"/>
</dbReference>
<organism evidence="13 14">
    <name type="scientific">Tropilaelaps mercedesae</name>
    <dbReference type="NCBI Taxonomy" id="418985"/>
    <lineage>
        <taxon>Eukaryota</taxon>
        <taxon>Metazoa</taxon>
        <taxon>Ecdysozoa</taxon>
        <taxon>Arthropoda</taxon>
        <taxon>Chelicerata</taxon>
        <taxon>Arachnida</taxon>
        <taxon>Acari</taxon>
        <taxon>Parasitiformes</taxon>
        <taxon>Mesostigmata</taxon>
        <taxon>Gamasina</taxon>
        <taxon>Dermanyssoidea</taxon>
        <taxon>Laelapidae</taxon>
        <taxon>Tropilaelaps</taxon>
    </lineage>
</organism>
<sequence>MAAAGKNAFQQQWGRYLFNLRGYNKYGLRKDDFIRETPIVQEALRRLPKQVQDERTYRSLRAVQANINQTILPKEQWTKFEEDVSYLDPYIAEVEKEEKEKAEWYRTH</sequence>
<keyword evidence="6 12" id="KW-0999">Mitochondrion inner membrane</keyword>